<dbReference type="InterPro" id="IPR052936">
    <property type="entry name" value="Jasmonate_Hydroxylase-like"/>
</dbReference>
<dbReference type="Proteomes" id="UP000053464">
    <property type="component" value="Unassembled WGS sequence"/>
</dbReference>
<gene>
    <name evidence="2" type="ORF">AAW00_07450</name>
</gene>
<dbReference type="SUPFAM" id="SSF54909">
    <property type="entry name" value="Dimeric alpha+beta barrel"/>
    <property type="match status" value="1"/>
</dbReference>
<evidence type="ECO:0000313" key="3">
    <source>
        <dbReference type="Proteomes" id="UP000053464"/>
    </source>
</evidence>
<reference evidence="2 3" key="1">
    <citation type="submission" date="2015-04" db="EMBL/GenBank/DDBJ databases">
        <title>The draft genome sequence of Erythrobacter luteus KA37.</title>
        <authorList>
            <person name="Zhuang L."/>
            <person name="Liu Y."/>
            <person name="Shao Z."/>
        </authorList>
    </citation>
    <scope>NUCLEOTIDE SEQUENCE [LARGE SCALE GENOMIC DNA]</scope>
    <source>
        <strain evidence="2 3">KA37</strain>
    </source>
</reference>
<organism evidence="2 3">
    <name type="scientific">Aurantiacibacter luteus</name>
    <dbReference type="NCBI Taxonomy" id="1581420"/>
    <lineage>
        <taxon>Bacteria</taxon>
        <taxon>Pseudomonadati</taxon>
        <taxon>Pseudomonadota</taxon>
        <taxon>Alphaproteobacteria</taxon>
        <taxon>Sphingomonadales</taxon>
        <taxon>Erythrobacteraceae</taxon>
        <taxon>Aurantiacibacter</taxon>
    </lineage>
</organism>
<dbReference type="PATRIC" id="fig|1581420.6.peg.1521"/>
<dbReference type="InterPro" id="IPR007138">
    <property type="entry name" value="ABM_dom"/>
</dbReference>
<protein>
    <submittedName>
        <fullName evidence="2">Polysaccharide biosynthesis protein</fullName>
    </submittedName>
</protein>
<evidence type="ECO:0000259" key="1">
    <source>
        <dbReference type="PROSITE" id="PS51725"/>
    </source>
</evidence>
<keyword evidence="3" id="KW-1185">Reference proteome</keyword>
<dbReference type="RefSeq" id="WP_047003758.1">
    <property type="nucleotide sequence ID" value="NZ_LBHB01000002.1"/>
</dbReference>
<accession>A0A0G9MTR4</accession>
<dbReference type="Pfam" id="PF03992">
    <property type="entry name" value="ABM"/>
    <property type="match status" value="1"/>
</dbReference>
<dbReference type="AlphaFoldDB" id="A0A0G9MTR4"/>
<dbReference type="Gene3D" id="3.30.70.100">
    <property type="match status" value="1"/>
</dbReference>
<name>A0A0G9MTR4_9SPHN</name>
<dbReference type="OrthoDB" id="9797060at2"/>
<comment type="caution">
    <text evidence="2">The sequence shown here is derived from an EMBL/GenBank/DDBJ whole genome shotgun (WGS) entry which is preliminary data.</text>
</comment>
<dbReference type="PROSITE" id="PS51725">
    <property type="entry name" value="ABM"/>
    <property type="match status" value="1"/>
</dbReference>
<dbReference type="EMBL" id="LBHB01000002">
    <property type="protein sequence ID" value="KLE34112.1"/>
    <property type="molecule type" value="Genomic_DNA"/>
</dbReference>
<sequence>MFIVVFRNRKRADIDRAAYEAQAEAMEATARAQPGFLAFKSFSADDGEVVAISEWESEAHARAWGRMAEHREAQADGRARWYAEYSIAMADVARIHSFTAKG</sequence>
<dbReference type="PANTHER" id="PTHR37811:SF2">
    <property type="entry name" value="ABM DOMAIN-CONTAINING PROTEIN"/>
    <property type="match status" value="1"/>
</dbReference>
<feature type="domain" description="ABM" evidence="1">
    <location>
        <begin position="2"/>
        <end position="89"/>
    </location>
</feature>
<proteinExistence type="predicted"/>
<dbReference type="STRING" id="1581420.AAW00_07450"/>
<dbReference type="InterPro" id="IPR011008">
    <property type="entry name" value="Dimeric_a/b-barrel"/>
</dbReference>
<dbReference type="PANTHER" id="PTHR37811">
    <property type="entry name" value="BLL5343 PROTEIN"/>
    <property type="match status" value="1"/>
</dbReference>
<evidence type="ECO:0000313" key="2">
    <source>
        <dbReference type="EMBL" id="KLE34112.1"/>
    </source>
</evidence>